<comment type="similarity">
    <text evidence="1">Belongs to the type-I restriction system S methylase family.</text>
</comment>
<proteinExistence type="inferred from homology"/>
<name>A0A975IT05_9CAUL</name>
<dbReference type="GO" id="GO:0016787">
    <property type="term" value="F:hydrolase activity"/>
    <property type="evidence" value="ECO:0007669"/>
    <property type="project" value="UniProtKB-KW"/>
</dbReference>
<dbReference type="Pfam" id="PF01420">
    <property type="entry name" value="Methylase_S"/>
    <property type="match status" value="2"/>
</dbReference>
<sequence>MGDVAEINPRTDFTHLDADQPITFLPMAAVAEESGAIRLTETRTASDVSKGFTRFQTGDVLFAKITPCMENGKIAIVPAVPGGVAAGSTEFHVIRPDVLRPHFVFFYLVRRALREDARRNMSGSAGQLRVPTDYLRTLPIPVPPLEVQDQLVGRVEELFVEIDDGEAALADARAGVETYRKALLKSAVTGELTADWRRENPPTETGGDLLHRILTDRRATWSRDPQRRGKAYVEPKRPTIDQPPDLPEGWAWLSLAEIVSTQERSFQSGPFGSSLLHSEFQASGKLVIGIDNVRDGFFSLGSNHRISPEKFDQLIKYKARPRDIVITVMATIGRTCVIPDDIEDAIITKHLYRMSPSTNVVLPMFVNLCLRGHPVTLAEIFGNTQGQTRPGLNKEILEGIPIPVPPLLEQEMIIRRHQLSAQDADEGTAIIESQSAATAALRQSILSAAFRGELV</sequence>
<dbReference type="GO" id="GO:0003677">
    <property type="term" value="F:DNA binding"/>
    <property type="evidence" value="ECO:0007669"/>
    <property type="project" value="UniProtKB-KW"/>
</dbReference>
<keyword evidence="3" id="KW-0238">DNA-binding</keyword>
<dbReference type="PANTHER" id="PTHR43140:SF1">
    <property type="entry name" value="TYPE I RESTRICTION ENZYME ECOKI SPECIFICITY SUBUNIT"/>
    <property type="match status" value="1"/>
</dbReference>
<dbReference type="Gene3D" id="3.90.220.20">
    <property type="entry name" value="DNA methylase specificity domains"/>
    <property type="match status" value="2"/>
</dbReference>
<dbReference type="InterPro" id="IPR044946">
    <property type="entry name" value="Restrct_endonuc_typeI_TRD_sf"/>
</dbReference>
<feature type="domain" description="Type I restriction modification DNA specificity" evidence="4">
    <location>
        <begin position="2"/>
        <end position="156"/>
    </location>
</feature>
<evidence type="ECO:0000256" key="3">
    <source>
        <dbReference type="ARBA" id="ARBA00023125"/>
    </source>
</evidence>
<keyword evidence="5" id="KW-0378">Hydrolase</keyword>
<dbReference type="GO" id="GO:0004519">
    <property type="term" value="F:endonuclease activity"/>
    <property type="evidence" value="ECO:0007669"/>
    <property type="project" value="UniProtKB-KW"/>
</dbReference>
<feature type="domain" description="Type I restriction modification DNA specificity" evidence="4">
    <location>
        <begin position="316"/>
        <end position="414"/>
    </location>
</feature>
<dbReference type="InterPro" id="IPR000055">
    <property type="entry name" value="Restrct_endonuc_typeI_TRD"/>
</dbReference>
<dbReference type="Proteomes" id="UP000676409">
    <property type="component" value="Chromosome"/>
</dbReference>
<keyword evidence="5" id="KW-0540">Nuclease</keyword>
<dbReference type="REBASE" id="468876">
    <property type="entry name" value="S.CspsS6ORF14130P"/>
</dbReference>
<evidence type="ECO:0000256" key="2">
    <source>
        <dbReference type="ARBA" id="ARBA00022747"/>
    </source>
</evidence>
<evidence type="ECO:0000313" key="5">
    <source>
        <dbReference type="EMBL" id="QUD86235.1"/>
    </source>
</evidence>
<gene>
    <name evidence="5" type="ORF">KCG34_14125</name>
</gene>
<keyword evidence="5" id="KW-0255">Endonuclease</keyword>
<dbReference type="GO" id="GO:0009307">
    <property type="term" value="P:DNA restriction-modification system"/>
    <property type="evidence" value="ECO:0007669"/>
    <property type="project" value="UniProtKB-KW"/>
</dbReference>
<evidence type="ECO:0000256" key="1">
    <source>
        <dbReference type="ARBA" id="ARBA00010923"/>
    </source>
</evidence>
<dbReference type="CDD" id="cd17260">
    <property type="entry name" value="RMtype1_S_EcoEI-TRD1-CR1_like"/>
    <property type="match status" value="1"/>
</dbReference>
<keyword evidence="2" id="KW-0680">Restriction system</keyword>
<dbReference type="InterPro" id="IPR051212">
    <property type="entry name" value="Type-I_RE_S_subunit"/>
</dbReference>
<dbReference type="KEGG" id="caul:KCG34_14125"/>
<dbReference type="PANTHER" id="PTHR43140">
    <property type="entry name" value="TYPE-1 RESTRICTION ENZYME ECOKI SPECIFICITY PROTEIN"/>
    <property type="match status" value="1"/>
</dbReference>
<evidence type="ECO:0000259" key="4">
    <source>
        <dbReference type="Pfam" id="PF01420"/>
    </source>
</evidence>
<accession>A0A975IT05</accession>
<dbReference type="AlphaFoldDB" id="A0A975IT05"/>
<dbReference type="SUPFAM" id="SSF116734">
    <property type="entry name" value="DNA methylase specificity domain"/>
    <property type="match status" value="2"/>
</dbReference>
<protein>
    <submittedName>
        <fullName evidence="5">Restriction endonuclease subunit S</fullName>
        <ecNumber evidence="5">3.1.21.-</ecNumber>
    </submittedName>
</protein>
<keyword evidence="6" id="KW-1185">Reference proteome</keyword>
<reference evidence="5" key="1">
    <citation type="submission" date="2021-04" db="EMBL/GenBank/DDBJ databases">
        <title>The complete genome sequence of Caulobacter sp. S6.</title>
        <authorList>
            <person name="Tang Y."/>
            <person name="Ouyang W."/>
            <person name="Liu Q."/>
            <person name="Huang B."/>
            <person name="Guo Z."/>
            <person name="Lei P."/>
        </authorList>
    </citation>
    <scope>NUCLEOTIDE SEQUENCE</scope>
    <source>
        <strain evidence="5">S6</strain>
    </source>
</reference>
<evidence type="ECO:0000313" key="6">
    <source>
        <dbReference type="Proteomes" id="UP000676409"/>
    </source>
</evidence>
<dbReference type="RefSeq" id="WP_211936287.1">
    <property type="nucleotide sequence ID" value="NZ_CP073078.1"/>
</dbReference>
<organism evidence="5 6">
    <name type="scientific">Phenylobacterium montanum</name>
    <dbReference type="NCBI Taxonomy" id="2823693"/>
    <lineage>
        <taxon>Bacteria</taxon>
        <taxon>Pseudomonadati</taxon>
        <taxon>Pseudomonadota</taxon>
        <taxon>Alphaproteobacteria</taxon>
        <taxon>Caulobacterales</taxon>
        <taxon>Caulobacteraceae</taxon>
        <taxon>Phenylobacterium</taxon>
    </lineage>
</organism>
<dbReference type="EC" id="3.1.21.-" evidence="5"/>
<dbReference type="EMBL" id="CP073078">
    <property type="protein sequence ID" value="QUD86235.1"/>
    <property type="molecule type" value="Genomic_DNA"/>
</dbReference>